<dbReference type="AlphaFoldDB" id="A0A6J1NKH7"/>
<evidence type="ECO:0000313" key="2">
    <source>
        <dbReference type="RefSeq" id="XP_023945502.1"/>
    </source>
</evidence>
<gene>
    <name evidence="2" type="primary">LOC112051198</name>
</gene>
<dbReference type="PANTHER" id="PTHR34561">
    <property type="entry name" value="NADH DEHYDROGENASE [UBIQUINONE] 1 ALPHA SUBCOMPLEX ASSEMBLY FACTOR 8"/>
    <property type="match status" value="1"/>
</dbReference>
<organism evidence="1 2">
    <name type="scientific">Bicyclus anynana</name>
    <name type="common">Squinting bush brown butterfly</name>
    <dbReference type="NCBI Taxonomy" id="110368"/>
    <lineage>
        <taxon>Eukaryota</taxon>
        <taxon>Metazoa</taxon>
        <taxon>Ecdysozoa</taxon>
        <taxon>Arthropoda</taxon>
        <taxon>Hexapoda</taxon>
        <taxon>Insecta</taxon>
        <taxon>Pterygota</taxon>
        <taxon>Neoptera</taxon>
        <taxon>Endopterygota</taxon>
        <taxon>Lepidoptera</taxon>
        <taxon>Glossata</taxon>
        <taxon>Ditrysia</taxon>
        <taxon>Papilionoidea</taxon>
        <taxon>Nymphalidae</taxon>
        <taxon>Satyrinae</taxon>
        <taxon>Satyrini</taxon>
        <taxon>Mycalesina</taxon>
        <taxon>Bicyclus</taxon>
    </lineage>
</organism>
<reference evidence="2" key="1">
    <citation type="submission" date="2025-08" db="UniProtKB">
        <authorList>
            <consortium name="RefSeq"/>
        </authorList>
    </citation>
    <scope>IDENTIFICATION</scope>
</reference>
<dbReference type="PANTHER" id="PTHR34561:SF1">
    <property type="entry name" value="NADH DEHYDROGENASE [UBIQUINONE] 1 ALPHA SUBCOMPLEX ASSEMBLY FACTOR 8"/>
    <property type="match status" value="1"/>
</dbReference>
<dbReference type="GO" id="GO:0032981">
    <property type="term" value="P:mitochondrial respiratory chain complex I assembly"/>
    <property type="evidence" value="ECO:0007669"/>
    <property type="project" value="InterPro"/>
</dbReference>
<dbReference type="KEGG" id="bany:112051198"/>
<dbReference type="RefSeq" id="XP_023945502.1">
    <property type="nucleotide sequence ID" value="XM_024089734.2"/>
</dbReference>
<dbReference type="GeneID" id="112051198"/>
<keyword evidence="1" id="KW-1185">Reference proteome</keyword>
<protein>
    <submittedName>
        <fullName evidence="2">Uncharacterized protein LOC112051198</fullName>
    </submittedName>
</protein>
<sequence length="66" mass="7594">MEAVKKAKERFAKYPLIYAKCSKQASVYARCVLLREDTVKKDDCAKEFQEFNACLQSASKELKTKI</sequence>
<dbReference type="GO" id="GO:0005739">
    <property type="term" value="C:mitochondrion"/>
    <property type="evidence" value="ECO:0007669"/>
    <property type="project" value="InterPro"/>
</dbReference>
<name>A0A6J1NKH7_BICAN</name>
<proteinExistence type="predicted"/>
<dbReference type="Proteomes" id="UP001652582">
    <property type="component" value="Chromosome 18"/>
</dbReference>
<dbReference type="OrthoDB" id="3821113at2759"/>
<accession>A0A6J1NKH7</accession>
<evidence type="ECO:0000313" key="1">
    <source>
        <dbReference type="Proteomes" id="UP001652582"/>
    </source>
</evidence>
<dbReference type="InterPro" id="IPR034595">
    <property type="entry name" value="NDUFAF8"/>
</dbReference>